<dbReference type="Pfam" id="PF02954">
    <property type="entry name" value="HTH_8"/>
    <property type="match status" value="1"/>
</dbReference>
<dbReference type="InterPro" id="IPR009057">
    <property type="entry name" value="Homeodomain-like_sf"/>
</dbReference>
<keyword evidence="4" id="KW-0238">DNA-binding</keyword>
<dbReference type="InterPro" id="IPR025944">
    <property type="entry name" value="Sigma_54_int_dom_CS"/>
</dbReference>
<dbReference type="CDD" id="cd00009">
    <property type="entry name" value="AAA"/>
    <property type="match status" value="1"/>
</dbReference>
<keyword evidence="2" id="KW-0067">ATP-binding</keyword>
<evidence type="ECO:0000256" key="6">
    <source>
        <dbReference type="SAM" id="MobiDB-lite"/>
    </source>
</evidence>
<dbReference type="Gene3D" id="1.10.8.60">
    <property type="match status" value="1"/>
</dbReference>
<protein>
    <submittedName>
        <fullName evidence="8">Sigma-54-dependent Fis family transcriptional regulator</fullName>
    </submittedName>
</protein>
<gene>
    <name evidence="8" type="ORF">E3U44_13225</name>
</gene>
<evidence type="ECO:0000256" key="2">
    <source>
        <dbReference type="ARBA" id="ARBA00022840"/>
    </source>
</evidence>
<dbReference type="InterPro" id="IPR027417">
    <property type="entry name" value="P-loop_NTPase"/>
</dbReference>
<evidence type="ECO:0000256" key="5">
    <source>
        <dbReference type="ARBA" id="ARBA00023163"/>
    </source>
</evidence>
<dbReference type="PROSITE" id="PS50045">
    <property type="entry name" value="SIGMA54_INTERACT_4"/>
    <property type="match status" value="1"/>
</dbReference>
<accession>A0A4P7C1M6</accession>
<dbReference type="GO" id="GO:0006355">
    <property type="term" value="P:regulation of DNA-templated transcription"/>
    <property type="evidence" value="ECO:0007669"/>
    <property type="project" value="InterPro"/>
</dbReference>
<dbReference type="GO" id="GO:0003677">
    <property type="term" value="F:DNA binding"/>
    <property type="evidence" value="ECO:0007669"/>
    <property type="project" value="UniProtKB-KW"/>
</dbReference>
<evidence type="ECO:0000256" key="1">
    <source>
        <dbReference type="ARBA" id="ARBA00022741"/>
    </source>
</evidence>
<dbReference type="OrthoDB" id="5288224at2"/>
<dbReference type="PROSITE" id="PS00676">
    <property type="entry name" value="SIGMA54_INTERACT_2"/>
    <property type="match status" value="1"/>
</dbReference>
<evidence type="ECO:0000313" key="9">
    <source>
        <dbReference type="Proteomes" id="UP000294325"/>
    </source>
</evidence>
<dbReference type="Pfam" id="PF00158">
    <property type="entry name" value="Sigma54_activat"/>
    <property type="match status" value="1"/>
</dbReference>
<dbReference type="Pfam" id="PF18546">
    <property type="entry name" value="MetOD1"/>
    <property type="match status" value="1"/>
</dbReference>
<dbReference type="InterPro" id="IPR025943">
    <property type="entry name" value="Sigma_54_int_dom_ATP-bd_2"/>
</dbReference>
<dbReference type="InterPro" id="IPR002197">
    <property type="entry name" value="HTH_Fis"/>
</dbReference>
<evidence type="ECO:0000256" key="3">
    <source>
        <dbReference type="ARBA" id="ARBA00023015"/>
    </source>
</evidence>
<feature type="region of interest" description="Disordered" evidence="6">
    <location>
        <begin position="526"/>
        <end position="551"/>
    </location>
</feature>
<keyword evidence="3" id="KW-0805">Transcription regulation</keyword>
<dbReference type="SUPFAM" id="SSF46689">
    <property type="entry name" value="Homeodomain-like"/>
    <property type="match status" value="1"/>
</dbReference>
<dbReference type="KEGG" id="nwr:E3U44_13225"/>
<evidence type="ECO:0000259" key="7">
    <source>
        <dbReference type="PROSITE" id="PS50045"/>
    </source>
</evidence>
<dbReference type="SUPFAM" id="SSF52540">
    <property type="entry name" value="P-loop containing nucleoside triphosphate hydrolases"/>
    <property type="match status" value="1"/>
</dbReference>
<keyword evidence="9" id="KW-1185">Reference proteome</keyword>
<dbReference type="FunFam" id="3.40.50.300:FF:000006">
    <property type="entry name" value="DNA-binding transcriptional regulator NtrC"/>
    <property type="match status" value="1"/>
</dbReference>
<dbReference type="InterPro" id="IPR025662">
    <property type="entry name" value="Sigma_54_int_dom_ATP-bd_1"/>
</dbReference>
<evidence type="ECO:0000256" key="4">
    <source>
        <dbReference type="ARBA" id="ARBA00023125"/>
    </source>
</evidence>
<dbReference type="Gene3D" id="3.40.50.300">
    <property type="entry name" value="P-loop containing nucleotide triphosphate hydrolases"/>
    <property type="match status" value="1"/>
</dbReference>
<keyword evidence="1" id="KW-0547">Nucleotide-binding</keyword>
<sequence length="551" mass="62047">MPNTKFSSLTPTMFLQTFVIELMQAFEQVSKDGRESLIERIGHSAGRFFEEAYREQYGKKEPLDRESYADLIIGLKNKIGGNFSLASSDQQRVRVVNTRCPFGKGVKNFPELCRMTSSVFGGIAARNFGYAKVEIKQCIALQGTGCDVCVYTHPEAAQDHEGIEYHRPPFFPEGKQEISALQARIEERMHQIWYQMGSWQSAKKRRKRPLIVAQSPAMQKVLQAIETISPTPVTVLLEGETGVGKELVARAIHAMSTRCNHPFVAVNCGAIPESLIESALFGHERGAFTGAVEVHQGFFERAEGGTLFLDEVDSLSPAAQTRLLRVLQESELERVGGQRTLAVDVRIITATNCNLENLVRTGQFRKDLYYRINVVGLVIPPLRERPEDLPPLIQLILDRLNKKYNKQVDTVSMAVMAKLRGYDWPGNVRELENVLERSLLFTQGYELATIDLKEAATESFPRHWKEIKKQAVAQAERGFIEQALRRFQGDIKEVAASMELTSRAVYMKLREYELDPRRYRTLVKPKSVPALESEKPNNGQVVGQSPSASRG</sequence>
<dbReference type="Gene3D" id="1.10.10.60">
    <property type="entry name" value="Homeodomain-like"/>
    <property type="match status" value="1"/>
</dbReference>
<proteinExistence type="predicted"/>
<dbReference type="Pfam" id="PF25601">
    <property type="entry name" value="AAA_lid_14"/>
    <property type="match status" value="1"/>
</dbReference>
<dbReference type="Proteomes" id="UP000294325">
    <property type="component" value="Chromosome"/>
</dbReference>
<dbReference type="InterPro" id="IPR041359">
    <property type="entry name" value="MetOD1"/>
</dbReference>
<name>A0A4P7C1M6_9GAMM</name>
<dbReference type="InterPro" id="IPR058031">
    <property type="entry name" value="AAA_lid_NorR"/>
</dbReference>
<dbReference type="PANTHER" id="PTHR32071">
    <property type="entry name" value="TRANSCRIPTIONAL REGULATORY PROTEIN"/>
    <property type="match status" value="1"/>
</dbReference>
<dbReference type="InterPro" id="IPR002078">
    <property type="entry name" value="Sigma_54_int"/>
</dbReference>
<dbReference type="PROSITE" id="PS00688">
    <property type="entry name" value="SIGMA54_INTERACT_3"/>
    <property type="match status" value="1"/>
</dbReference>
<dbReference type="InterPro" id="IPR003593">
    <property type="entry name" value="AAA+_ATPase"/>
</dbReference>
<dbReference type="PROSITE" id="PS00675">
    <property type="entry name" value="SIGMA54_INTERACT_1"/>
    <property type="match status" value="1"/>
</dbReference>
<feature type="compositionally biased region" description="Polar residues" evidence="6">
    <location>
        <begin position="536"/>
        <end position="551"/>
    </location>
</feature>
<reference evidence="8 9" key="1">
    <citation type="submission" date="2019-03" db="EMBL/GenBank/DDBJ databases">
        <title>The genome sequence of Nitrosococcus wardiae strain D1FHST reveals the archetypal metabolic capacity of ammonia-oxidizing Gammaproteobacteria.</title>
        <authorList>
            <person name="Wang L."/>
            <person name="Lim C.K."/>
            <person name="Hanson T.E."/>
            <person name="Dang H."/>
            <person name="Klotz M.G."/>
        </authorList>
    </citation>
    <scope>NUCLEOTIDE SEQUENCE [LARGE SCALE GENOMIC DNA]</scope>
    <source>
        <strain evidence="8 9">D1FHS</strain>
    </source>
</reference>
<dbReference type="EMBL" id="CP038033">
    <property type="protein sequence ID" value="QBQ55364.1"/>
    <property type="molecule type" value="Genomic_DNA"/>
</dbReference>
<dbReference type="GO" id="GO:0005524">
    <property type="term" value="F:ATP binding"/>
    <property type="evidence" value="ECO:0007669"/>
    <property type="project" value="UniProtKB-KW"/>
</dbReference>
<organism evidence="8 9">
    <name type="scientific">Nitrosococcus wardiae</name>
    <dbReference type="NCBI Taxonomy" id="1814290"/>
    <lineage>
        <taxon>Bacteria</taxon>
        <taxon>Pseudomonadati</taxon>
        <taxon>Pseudomonadota</taxon>
        <taxon>Gammaproteobacteria</taxon>
        <taxon>Chromatiales</taxon>
        <taxon>Chromatiaceae</taxon>
        <taxon>Nitrosococcus</taxon>
    </lineage>
</organism>
<dbReference type="AlphaFoldDB" id="A0A4P7C1M6"/>
<evidence type="ECO:0000313" key="8">
    <source>
        <dbReference type="EMBL" id="QBQ55364.1"/>
    </source>
</evidence>
<dbReference type="SMART" id="SM00382">
    <property type="entry name" value="AAA"/>
    <property type="match status" value="1"/>
</dbReference>
<dbReference type="RefSeq" id="WP_134358625.1">
    <property type="nucleotide sequence ID" value="NZ_CP038033.1"/>
</dbReference>
<feature type="domain" description="Sigma-54 factor interaction" evidence="7">
    <location>
        <begin position="211"/>
        <end position="440"/>
    </location>
</feature>
<keyword evidence="5" id="KW-0804">Transcription</keyword>